<evidence type="ECO:0000313" key="2">
    <source>
        <dbReference type="EMBL" id="MBD8108928.1"/>
    </source>
</evidence>
<name>A0ABR8ZZ98_9GAMM</name>
<protein>
    <submittedName>
        <fullName evidence="2">Conjugal transfer pilus assembly protein TraU</fullName>
    </submittedName>
</protein>
<gene>
    <name evidence="2" type="primary">traU</name>
    <name evidence="2" type="ORF">IFT93_21380</name>
</gene>
<accession>A0ABR8ZZ98</accession>
<dbReference type="RefSeq" id="WP_099755249.1">
    <property type="nucleotide sequence ID" value="NZ_JACYNM010000028.1"/>
</dbReference>
<organism evidence="2 3">
    <name type="scientific">Erwinia persicina</name>
    <dbReference type="NCBI Taxonomy" id="55211"/>
    <lineage>
        <taxon>Bacteria</taxon>
        <taxon>Pseudomonadati</taxon>
        <taxon>Pseudomonadota</taxon>
        <taxon>Gammaproteobacteria</taxon>
        <taxon>Enterobacterales</taxon>
        <taxon>Erwiniaceae</taxon>
        <taxon>Erwinia</taxon>
    </lineage>
</organism>
<keyword evidence="3" id="KW-1185">Reference proteome</keyword>
<dbReference type="EMBL" id="JACYNN010000028">
    <property type="protein sequence ID" value="MBD8108928.1"/>
    <property type="molecule type" value="Genomic_DNA"/>
</dbReference>
<dbReference type="Pfam" id="PF06834">
    <property type="entry name" value="TraU"/>
    <property type="match status" value="1"/>
</dbReference>
<comment type="caution">
    <text evidence="2">The sequence shown here is derived from an EMBL/GenBank/DDBJ whole genome shotgun (WGS) entry which is preliminary data.</text>
</comment>
<feature type="chain" id="PRO_5046504151" evidence="1">
    <location>
        <begin position="23"/>
        <end position="330"/>
    </location>
</feature>
<reference evidence="2 3" key="1">
    <citation type="journal article" date="2020" name="FEMS Microbiol. Ecol.">
        <title>Temporal dynamics of bacterial communities during seed development and maturation.</title>
        <authorList>
            <person name="Chesneau G."/>
            <person name="Torres-Cortes G."/>
            <person name="Briand M."/>
            <person name="Darrasse A."/>
            <person name="Preveaux A."/>
            <person name="Marais C."/>
            <person name="Jacques M.A."/>
            <person name="Shade A."/>
            <person name="Barret M."/>
        </authorList>
    </citation>
    <scope>NUCLEOTIDE SEQUENCE [LARGE SCALE GENOMIC DNA]</scope>
    <source>
        <strain evidence="2 3">CFBP13732</strain>
    </source>
</reference>
<evidence type="ECO:0000313" key="3">
    <source>
        <dbReference type="Proteomes" id="UP000661012"/>
    </source>
</evidence>
<proteinExistence type="predicted"/>
<sequence length="330" mass="35625">MKRLLLALTILLSALLPHSAGAASSNAGEGRWVNPISDVCWKCLFPMSLGSIQLAGGPLPDTSNPGSPIQICPVGILYRVGLAIGYWEPMAMTDVTREPGVMVNMGGFKINLGKVGTGTAGQSDRAVSGGFYHVHWYKYPLIYWLNIITSAGCLQTGDMDIGYLSEVDPLWSDDTLSMIINPEAALFGNLIAQGACAADAIASTAGRPLSPLFWCAGAQGSMYPLTGTVSSEYSPLEASVQVSERMAFKLHREGLVQNSVGADTAVCYTYPSPIIPKERWRYQMVNMTPDTASCHPFGASTQSWGTMHNPPTTKKSFGYLIWRKRNCVFL</sequence>
<evidence type="ECO:0000256" key="1">
    <source>
        <dbReference type="SAM" id="SignalP"/>
    </source>
</evidence>
<keyword evidence="1" id="KW-0732">Signal</keyword>
<dbReference type="NCBIfam" id="NF010297">
    <property type="entry name" value="PRK13737.1"/>
    <property type="match status" value="1"/>
</dbReference>
<dbReference type="Proteomes" id="UP000661012">
    <property type="component" value="Unassembled WGS sequence"/>
</dbReference>
<dbReference type="InterPro" id="IPR009649">
    <property type="entry name" value="TraU"/>
</dbReference>
<feature type="signal peptide" evidence="1">
    <location>
        <begin position="1"/>
        <end position="22"/>
    </location>
</feature>